<comment type="caution">
    <text evidence="1">The sequence shown here is derived from an EMBL/GenBank/DDBJ whole genome shotgun (WGS) entry which is preliminary data.</text>
</comment>
<gene>
    <name evidence="1" type="ORF">ACJMK2_027410</name>
</gene>
<dbReference type="AlphaFoldDB" id="A0ABD3XMI5"/>
<name>A0ABD3XMI5_SINWO</name>
<proteinExistence type="predicted"/>
<feature type="non-terminal residue" evidence="1">
    <location>
        <position position="1"/>
    </location>
</feature>
<reference evidence="1 2" key="1">
    <citation type="submission" date="2024-11" db="EMBL/GenBank/DDBJ databases">
        <title>Chromosome-level genome assembly of the freshwater bivalve Anodonta woodiana.</title>
        <authorList>
            <person name="Chen X."/>
        </authorList>
    </citation>
    <scope>NUCLEOTIDE SEQUENCE [LARGE SCALE GENOMIC DNA]</scope>
    <source>
        <strain evidence="1">MN2024</strain>
        <tissue evidence="1">Gills</tissue>
    </source>
</reference>
<dbReference type="Proteomes" id="UP001634394">
    <property type="component" value="Unassembled WGS sequence"/>
</dbReference>
<dbReference type="EMBL" id="JBJQND010000002">
    <property type="protein sequence ID" value="KAL3887469.1"/>
    <property type="molecule type" value="Genomic_DNA"/>
</dbReference>
<sequence>VTGLSIKRAVETRWSSRADAVNVVVKKLSEVVTALEQLTEEGENATTRSDASLVLDSVLSYPFLSFLSLWKSVLPEINDAQKYMQTKGLDLHKSSVKLTALRDYLLQNR</sequence>
<keyword evidence="2" id="KW-1185">Reference proteome</keyword>
<evidence type="ECO:0000313" key="2">
    <source>
        <dbReference type="Proteomes" id="UP001634394"/>
    </source>
</evidence>
<accession>A0ABD3XMI5</accession>
<organism evidence="1 2">
    <name type="scientific">Sinanodonta woodiana</name>
    <name type="common">Chinese pond mussel</name>
    <name type="synonym">Anodonta woodiana</name>
    <dbReference type="NCBI Taxonomy" id="1069815"/>
    <lineage>
        <taxon>Eukaryota</taxon>
        <taxon>Metazoa</taxon>
        <taxon>Spiralia</taxon>
        <taxon>Lophotrochozoa</taxon>
        <taxon>Mollusca</taxon>
        <taxon>Bivalvia</taxon>
        <taxon>Autobranchia</taxon>
        <taxon>Heteroconchia</taxon>
        <taxon>Palaeoheterodonta</taxon>
        <taxon>Unionida</taxon>
        <taxon>Unionoidea</taxon>
        <taxon>Unionidae</taxon>
        <taxon>Unioninae</taxon>
        <taxon>Sinanodonta</taxon>
    </lineage>
</organism>
<protein>
    <submittedName>
        <fullName evidence="1">Uncharacterized protein</fullName>
    </submittedName>
</protein>
<evidence type="ECO:0000313" key="1">
    <source>
        <dbReference type="EMBL" id="KAL3887469.1"/>
    </source>
</evidence>